<dbReference type="EMBL" id="JABCKV010000102">
    <property type="protein sequence ID" value="KAG5643648.1"/>
    <property type="molecule type" value="Genomic_DNA"/>
</dbReference>
<feature type="region of interest" description="Disordered" evidence="1">
    <location>
        <begin position="166"/>
        <end position="192"/>
    </location>
</feature>
<gene>
    <name evidence="2" type="ORF">DXG03_000574</name>
</gene>
<proteinExistence type="predicted"/>
<reference evidence="2" key="1">
    <citation type="submission" date="2020-07" db="EMBL/GenBank/DDBJ databases">
        <authorList>
            <person name="Nieuwenhuis M."/>
            <person name="Van De Peppel L.J.J."/>
        </authorList>
    </citation>
    <scope>NUCLEOTIDE SEQUENCE</scope>
    <source>
        <strain evidence="2">AP01</strain>
        <tissue evidence="2">Mycelium</tissue>
    </source>
</reference>
<evidence type="ECO:0000313" key="3">
    <source>
        <dbReference type="Proteomes" id="UP000775547"/>
    </source>
</evidence>
<feature type="region of interest" description="Disordered" evidence="1">
    <location>
        <begin position="268"/>
        <end position="326"/>
    </location>
</feature>
<protein>
    <submittedName>
        <fullName evidence="2">Uncharacterized protein</fullName>
    </submittedName>
</protein>
<reference evidence="2" key="2">
    <citation type="submission" date="2021-10" db="EMBL/GenBank/DDBJ databases">
        <title>Phylogenomics reveals ancestral predisposition of the termite-cultivated fungus Termitomyces towards a domesticated lifestyle.</title>
        <authorList>
            <person name="Auxier B."/>
            <person name="Grum-Grzhimaylo A."/>
            <person name="Cardenas M.E."/>
            <person name="Lodge J.D."/>
            <person name="Laessoe T."/>
            <person name="Pedersen O."/>
            <person name="Smith M.E."/>
            <person name="Kuyper T.W."/>
            <person name="Franco-Molano E.A."/>
            <person name="Baroni T.J."/>
            <person name="Aanen D.K."/>
        </authorList>
    </citation>
    <scope>NUCLEOTIDE SEQUENCE</scope>
    <source>
        <strain evidence="2">AP01</strain>
        <tissue evidence="2">Mycelium</tissue>
    </source>
</reference>
<organism evidence="2 3">
    <name type="scientific">Asterophora parasitica</name>
    <dbReference type="NCBI Taxonomy" id="117018"/>
    <lineage>
        <taxon>Eukaryota</taxon>
        <taxon>Fungi</taxon>
        <taxon>Dikarya</taxon>
        <taxon>Basidiomycota</taxon>
        <taxon>Agaricomycotina</taxon>
        <taxon>Agaricomycetes</taxon>
        <taxon>Agaricomycetidae</taxon>
        <taxon>Agaricales</taxon>
        <taxon>Tricholomatineae</taxon>
        <taxon>Lyophyllaceae</taxon>
        <taxon>Asterophora</taxon>
    </lineage>
</organism>
<dbReference type="OrthoDB" id="19928at2759"/>
<evidence type="ECO:0000313" key="2">
    <source>
        <dbReference type="EMBL" id="KAG5643648.1"/>
    </source>
</evidence>
<feature type="compositionally biased region" description="Low complexity" evidence="1">
    <location>
        <begin position="206"/>
        <end position="216"/>
    </location>
</feature>
<evidence type="ECO:0000256" key="1">
    <source>
        <dbReference type="SAM" id="MobiDB-lite"/>
    </source>
</evidence>
<comment type="caution">
    <text evidence="2">The sequence shown here is derived from an EMBL/GenBank/DDBJ whole genome shotgun (WGS) entry which is preliminary data.</text>
</comment>
<keyword evidence="3" id="KW-1185">Reference proteome</keyword>
<dbReference type="AlphaFoldDB" id="A0A9P7KAQ5"/>
<dbReference type="Proteomes" id="UP000775547">
    <property type="component" value="Unassembled WGS sequence"/>
</dbReference>
<feature type="region of interest" description="Disordered" evidence="1">
    <location>
        <begin position="206"/>
        <end position="225"/>
    </location>
</feature>
<feature type="compositionally biased region" description="Low complexity" evidence="1">
    <location>
        <begin position="175"/>
        <end position="192"/>
    </location>
</feature>
<accession>A0A9P7KAQ5</accession>
<sequence length="326" mass="34478">MTRSFSEVIQKPIHKFSIFTIMSSNASFSLAIEAASVFLARPLRFNSYTPTTILAIQMFLQSALAPRAQSNLPILLSFTLSALPPLQIQLACVAFGIKWAGWLQALGGSAFDLVIEPTRVYVIKKSTGQFGVIWASKSREADVACAILLSKTPIAPIYEDESEKECSEAEFDAQSSRPSSRSSNLSDSPSVFSVTSSHSSASSVSSIASAQKSSPATKPPTPTYVPTPKAGATKYLYQGGVSTVLTGGVMLGGGPRNTVSPKAAPVPVVAPAPTPSLVRPAVYTPPHRARTPAQAKSSPWARKDRVPAASASVDTWRRAGPLRTAA</sequence>
<name>A0A9P7KAQ5_9AGAR</name>